<feature type="compositionally biased region" description="Polar residues" evidence="3">
    <location>
        <begin position="292"/>
        <end position="303"/>
    </location>
</feature>
<feature type="compositionally biased region" description="Low complexity" evidence="3">
    <location>
        <begin position="463"/>
        <end position="476"/>
    </location>
</feature>
<dbReference type="Pfam" id="PF00018">
    <property type="entry name" value="SH3_1"/>
    <property type="match status" value="1"/>
</dbReference>
<dbReference type="PRINTS" id="PR00499">
    <property type="entry name" value="P67PHOX"/>
</dbReference>
<feature type="compositionally biased region" description="Polar residues" evidence="3">
    <location>
        <begin position="337"/>
        <end position="351"/>
    </location>
</feature>
<gene>
    <name evidence="5" type="ORF">A1Q2_01800</name>
</gene>
<name>K1VWG5_TRIAC</name>
<evidence type="ECO:0000256" key="2">
    <source>
        <dbReference type="PROSITE-ProRule" id="PRU00192"/>
    </source>
</evidence>
<evidence type="ECO:0000256" key="3">
    <source>
        <dbReference type="SAM" id="MobiDB-lite"/>
    </source>
</evidence>
<reference evidence="5 6" key="1">
    <citation type="journal article" date="2012" name="Eukaryot. Cell">
        <title>Genome sequence of the Trichosporon asahii environmental strain CBS 8904.</title>
        <authorList>
            <person name="Yang R.Y."/>
            <person name="Li H.T."/>
            <person name="Zhu H."/>
            <person name="Zhou G.P."/>
            <person name="Wang M."/>
            <person name="Wang L."/>
        </authorList>
    </citation>
    <scope>NUCLEOTIDE SEQUENCE [LARGE SCALE GENOMIC DNA]</scope>
    <source>
        <strain evidence="5 6">CBS 8904</strain>
    </source>
</reference>
<dbReference type="InterPro" id="IPR036028">
    <property type="entry name" value="SH3-like_dom_sf"/>
</dbReference>
<feature type="compositionally biased region" description="Basic and acidic residues" evidence="3">
    <location>
        <begin position="499"/>
        <end position="508"/>
    </location>
</feature>
<dbReference type="SMART" id="SM00326">
    <property type="entry name" value="SH3"/>
    <property type="match status" value="1"/>
</dbReference>
<dbReference type="InterPro" id="IPR001452">
    <property type="entry name" value="SH3_domain"/>
</dbReference>
<dbReference type="AlphaFoldDB" id="K1VWG5"/>
<feature type="region of interest" description="Disordered" evidence="3">
    <location>
        <begin position="211"/>
        <end position="241"/>
    </location>
</feature>
<comment type="caution">
    <text evidence="5">The sequence shown here is derived from an EMBL/GenBank/DDBJ whole genome shotgun (WGS) entry which is preliminary data.</text>
</comment>
<dbReference type="PROSITE" id="PS50002">
    <property type="entry name" value="SH3"/>
    <property type="match status" value="1"/>
</dbReference>
<evidence type="ECO:0000313" key="5">
    <source>
        <dbReference type="EMBL" id="EKD03787.1"/>
    </source>
</evidence>
<dbReference type="PANTHER" id="PTHR15629:SF2">
    <property type="entry name" value="SH3 DOMAIN-CONTAINING YSC84-LIKE PROTEIN 1"/>
    <property type="match status" value="1"/>
</dbReference>
<dbReference type="Gene3D" id="2.30.30.40">
    <property type="entry name" value="SH3 Domains"/>
    <property type="match status" value="1"/>
</dbReference>
<keyword evidence="1 2" id="KW-0728">SH3 domain</keyword>
<feature type="domain" description="SH3" evidence="4">
    <location>
        <begin position="572"/>
        <end position="631"/>
    </location>
</feature>
<dbReference type="GO" id="GO:0051666">
    <property type="term" value="P:actin cortical patch localization"/>
    <property type="evidence" value="ECO:0007669"/>
    <property type="project" value="TreeGrafter"/>
</dbReference>
<feature type="compositionally biased region" description="Basic and acidic residues" evidence="3">
    <location>
        <begin position="211"/>
        <end position="227"/>
    </location>
</feature>
<organism evidence="5 6">
    <name type="scientific">Trichosporon asahii var. asahii (strain CBS 8904)</name>
    <name type="common">Yeast</name>
    <dbReference type="NCBI Taxonomy" id="1220162"/>
    <lineage>
        <taxon>Eukaryota</taxon>
        <taxon>Fungi</taxon>
        <taxon>Dikarya</taxon>
        <taxon>Basidiomycota</taxon>
        <taxon>Agaricomycotina</taxon>
        <taxon>Tremellomycetes</taxon>
        <taxon>Trichosporonales</taxon>
        <taxon>Trichosporonaceae</taxon>
        <taxon>Trichosporon</taxon>
    </lineage>
</organism>
<dbReference type="GO" id="GO:0051017">
    <property type="term" value="P:actin filament bundle assembly"/>
    <property type="evidence" value="ECO:0007669"/>
    <property type="project" value="TreeGrafter"/>
</dbReference>
<dbReference type="FunCoup" id="K1VWG5">
    <property type="interactions" value="25"/>
</dbReference>
<feature type="compositionally biased region" description="Polar residues" evidence="3">
    <location>
        <begin position="368"/>
        <end position="381"/>
    </location>
</feature>
<keyword evidence="6" id="KW-1185">Reference proteome</keyword>
<evidence type="ECO:0000256" key="1">
    <source>
        <dbReference type="ARBA" id="ARBA00022443"/>
    </source>
</evidence>
<feature type="region of interest" description="Disordered" evidence="3">
    <location>
        <begin position="266"/>
        <end position="519"/>
    </location>
</feature>
<dbReference type="EMBL" id="AMBO01000240">
    <property type="protein sequence ID" value="EKD03787.1"/>
    <property type="molecule type" value="Genomic_DNA"/>
</dbReference>
<dbReference type="InParanoid" id="K1VWG5"/>
<dbReference type="SUPFAM" id="SSF50044">
    <property type="entry name" value="SH3-domain"/>
    <property type="match status" value="1"/>
</dbReference>
<protein>
    <recommendedName>
        <fullName evidence="4">SH3 domain-containing protein</fullName>
    </recommendedName>
</protein>
<dbReference type="PANTHER" id="PTHR15629">
    <property type="entry name" value="SH3YL1 PROTEIN"/>
    <property type="match status" value="1"/>
</dbReference>
<dbReference type="STRING" id="1220162.K1VWG5"/>
<dbReference type="OMA" id="GHWDSNG"/>
<dbReference type="GO" id="GO:0030479">
    <property type="term" value="C:actin cortical patch"/>
    <property type="evidence" value="ECO:0007669"/>
    <property type="project" value="TreeGrafter"/>
</dbReference>
<dbReference type="PRINTS" id="PR00452">
    <property type="entry name" value="SH3DOMAIN"/>
</dbReference>
<dbReference type="InterPro" id="IPR051702">
    <property type="entry name" value="SH3_domain_YSC84-like"/>
</dbReference>
<dbReference type="eggNOG" id="KOG1843">
    <property type="taxonomic scope" value="Eukaryota"/>
</dbReference>
<proteinExistence type="predicted"/>
<sequence>MGLNTPLPGWSPPSAIGVGGFGFGGQAGAEMTDFLIVLNSRSALASFMSAGSLTLGGNLSVSIASSFDAVASLGSFSLRNLRRGRDNPKRNRVVAEFHVTDPSQVAVGPLGRNAEGSGSVNTKGNLAAMYSYSKTKGLFGGVSVEGTVLGERKDANKAAYGGEPTAKQILTGSFDPPNWAYTLIDELNRCTGMPGGQTWIDDSRYAQNFDGRRNSYDYDDSDFKGAEEQDENPYRSGYSTPPAGYAFGEGVGAGGNTSRKRASSLFSIGGKDKGSAATMFASRSTHEPAERSGNSTPPEQRNAPSRPWERRSSAYLPNLPHLPGTRKGDYDRRPGPSSETYNAEVSRSSSVKRPYEKKATPSPFSDAFATNGTSRSSTPPSDSWDAAGAGPKGPNASWSTGSKDLLGSWDADEQGLTQNFGRMGIRRNTGTPPRSRSSSQARPFDDIAEDPYAINRPSPPRTPSRGGMSPSRSGTGIAAALTRKLTGRERASTLQTPWERTRAPKEWDSPLDEYPEPTWRGEHHTLTRERSASLGNPLGHAGSSAYNNRNSMYGAPPRGNINPLAHERDSEAGYPRAVALFDYASTESEDLPLRKGQIITLLEGVDAQWWKGRCDGKEGIFPNNHVEVLDIPKVLKCKDLTRSQLRSRVLGLNDFD</sequence>
<accession>K1VWG5</accession>
<dbReference type="HOGENOM" id="CLU_015320_2_2_1"/>
<evidence type="ECO:0000313" key="6">
    <source>
        <dbReference type="Proteomes" id="UP000006757"/>
    </source>
</evidence>
<dbReference type="GO" id="GO:0051015">
    <property type="term" value="F:actin filament binding"/>
    <property type="evidence" value="ECO:0007669"/>
    <property type="project" value="TreeGrafter"/>
</dbReference>
<dbReference type="GO" id="GO:0035091">
    <property type="term" value="F:phosphatidylinositol binding"/>
    <property type="evidence" value="ECO:0007669"/>
    <property type="project" value="TreeGrafter"/>
</dbReference>
<dbReference type="InterPro" id="IPR007461">
    <property type="entry name" value="Ysc84_actin-binding"/>
</dbReference>
<dbReference type="Pfam" id="PF04366">
    <property type="entry name" value="Ysc84"/>
    <property type="match status" value="2"/>
</dbReference>
<dbReference type="Proteomes" id="UP000006757">
    <property type="component" value="Unassembled WGS sequence"/>
</dbReference>
<evidence type="ECO:0000259" key="4">
    <source>
        <dbReference type="PROSITE" id="PS50002"/>
    </source>
</evidence>
<dbReference type="OrthoDB" id="443981at2759"/>